<organism evidence="4 5">
    <name type="scientific">Vespula squamosa</name>
    <name type="common">Southern yellow jacket</name>
    <name type="synonym">Wasp</name>
    <dbReference type="NCBI Taxonomy" id="30214"/>
    <lineage>
        <taxon>Eukaryota</taxon>
        <taxon>Metazoa</taxon>
        <taxon>Ecdysozoa</taxon>
        <taxon>Arthropoda</taxon>
        <taxon>Hexapoda</taxon>
        <taxon>Insecta</taxon>
        <taxon>Pterygota</taxon>
        <taxon>Neoptera</taxon>
        <taxon>Endopterygota</taxon>
        <taxon>Hymenoptera</taxon>
        <taxon>Apocrita</taxon>
        <taxon>Aculeata</taxon>
        <taxon>Vespoidea</taxon>
        <taxon>Vespidae</taxon>
        <taxon>Vespinae</taxon>
        <taxon>Vespula</taxon>
    </lineage>
</organism>
<feature type="non-terminal residue" evidence="4">
    <location>
        <position position="196"/>
    </location>
</feature>
<keyword evidence="1" id="KW-0863">Zinc-finger</keyword>
<dbReference type="GO" id="GO:0008270">
    <property type="term" value="F:zinc ion binding"/>
    <property type="evidence" value="ECO:0007669"/>
    <property type="project" value="UniProtKB-KW"/>
</dbReference>
<gene>
    <name evidence="4" type="ORF">V1478_003851</name>
</gene>
<dbReference type="PROSITE" id="PS50157">
    <property type="entry name" value="ZINC_FINGER_C2H2_2"/>
    <property type="match status" value="2"/>
</dbReference>
<accession>A0ABD2BMZ6</accession>
<protein>
    <submittedName>
        <fullName evidence="4">Zinc finger protein 184-like isoform X8</fullName>
    </submittedName>
</protein>
<dbReference type="AlphaFoldDB" id="A0ABD2BMZ6"/>
<dbReference type="Proteomes" id="UP001607302">
    <property type="component" value="Unassembled WGS sequence"/>
</dbReference>
<feature type="region of interest" description="Disordered" evidence="2">
    <location>
        <begin position="62"/>
        <end position="97"/>
    </location>
</feature>
<keyword evidence="1" id="KW-0862">Zinc</keyword>
<dbReference type="PROSITE" id="PS00028">
    <property type="entry name" value="ZINC_FINGER_C2H2_1"/>
    <property type="match status" value="1"/>
</dbReference>
<reference evidence="4 5" key="1">
    <citation type="journal article" date="2024" name="Ann. Entomol. Soc. Am.">
        <title>Genomic analyses of the southern and eastern yellowjacket wasps (Hymenoptera: Vespidae) reveal evolutionary signatures of social life.</title>
        <authorList>
            <person name="Catto M.A."/>
            <person name="Caine P.B."/>
            <person name="Orr S.E."/>
            <person name="Hunt B.G."/>
            <person name="Goodisman M.A.D."/>
        </authorList>
    </citation>
    <scope>NUCLEOTIDE SEQUENCE [LARGE SCALE GENOMIC DNA]</scope>
    <source>
        <strain evidence="4">233</strain>
        <tissue evidence="4">Head and thorax</tissue>
    </source>
</reference>
<comment type="caution">
    <text evidence="4">The sequence shown here is derived from an EMBL/GenBank/DDBJ whole genome shotgun (WGS) entry which is preliminary data.</text>
</comment>
<dbReference type="Pfam" id="PF13894">
    <property type="entry name" value="zf-C2H2_4"/>
    <property type="match status" value="1"/>
</dbReference>
<keyword evidence="5" id="KW-1185">Reference proteome</keyword>
<dbReference type="SMART" id="SM00355">
    <property type="entry name" value="ZnF_C2H2"/>
    <property type="match status" value="2"/>
</dbReference>
<feature type="domain" description="C2H2-type" evidence="3">
    <location>
        <begin position="150"/>
        <end position="178"/>
    </location>
</feature>
<evidence type="ECO:0000259" key="3">
    <source>
        <dbReference type="PROSITE" id="PS50157"/>
    </source>
</evidence>
<evidence type="ECO:0000313" key="4">
    <source>
        <dbReference type="EMBL" id="KAL2734153.1"/>
    </source>
</evidence>
<feature type="domain" description="C2H2-type" evidence="3">
    <location>
        <begin position="177"/>
        <end position="196"/>
    </location>
</feature>
<dbReference type="InterPro" id="IPR036236">
    <property type="entry name" value="Znf_C2H2_sf"/>
</dbReference>
<feature type="compositionally biased region" description="Basic and acidic residues" evidence="2">
    <location>
        <begin position="71"/>
        <end position="84"/>
    </location>
</feature>
<sequence>MALRYCLNSYDNYDYDDDDDDILTYNQRETGHVHSINDMHTCFREKCIRKQRKRRNVKIEETLEEEEEEEDVKKKEGEVVKKKEEEEDDVKEDEEEEIHQESTFVIFQFVNTGELVPETNSSIKKRTTTDPSADICKENVEVDVLDKIRNVCPFCDKQFSNEQSVERHVMVVHQRQYKCDMCKRSYNTQTALDVHK</sequence>
<dbReference type="SUPFAM" id="SSF57667">
    <property type="entry name" value="beta-beta-alpha zinc fingers"/>
    <property type="match status" value="1"/>
</dbReference>
<keyword evidence="1" id="KW-0479">Metal-binding</keyword>
<dbReference type="EMBL" id="JAUDFV010000074">
    <property type="protein sequence ID" value="KAL2734153.1"/>
    <property type="molecule type" value="Genomic_DNA"/>
</dbReference>
<feature type="compositionally biased region" description="Acidic residues" evidence="2">
    <location>
        <begin position="85"/>
        <end position="97"/>
    </location>
</feature>
<proteinExistence type="predicted"/>
<name>A0ABD2BMZ6_VESSQ</name>
<dbReference type="Pfam" id="PF13912">
    <property type="entry name" value="zf-C2H2_6"/>
    <property type="match status" value="1"/>
</dbReference>
<dbReference type="InterPro" id="IPR013087">
    <property type="entry name" value="Znf_C2H2_type"/>
</dbReference>
<evidence type="ECO:0000313" key="5">
    <source>
        <dbReference type="Proteomes" id="UP001607302"/>
    </source>
</evidence>
<dbReference type="Gene3D" id="3.30.160.60">
    <property type="entry name" value="Classic Zinc Finger"/>
    <property type="match status" value="1"/>
</dbReference>
<evidence type="ECO:0000256" key="1">
    <source>
        <dbReference type="PROSITE-ProRule" id="PRU00042"/>
    </source>
</evidence>
<evidence type="ECO:0000256" key="2">
    <source>
        <dbReference type="SAM" id="MobiDB-lite"/>
    </source>
</evidence>